<keyword evidence="4" id="KW-0804">Transcription</keyword>
<evidence type="ECO:0000256" key="1">
    <source>
        <dbReference type="ARBA" id="ARBA00022737"/>
    </source>
</evidence>
<gene>
    <name evidence="7" type="ORF">EHW67_07910</name>
</gene>
<evidence type="ECO:0000313" key="7">
    <source>
        <dbReference type="EMBL" id="RTE53850.1"/>
    </source>
</evidence>
<proteinExistence type="predicted"/>
<evidence type="ECO:0000259" key="6">
    <source>
        <dbReference type="PROSITE" id="PS01124"/>
    </source>
</evidence>
<dbReference type="PANTHER" id="PTHR44943">
    <property type="entry name" value="CELLULOSE SYNTHASE OPERON PROTEIN C"/>
    <property type="match status" value="1"/>
</dbReference>
<keyword evidence="1" id="KW-0677">Repeat</keyword>
<dbReference type="InterPro" id="IPR018060">
    <property type="entry name" value="HTH_AraC"/>
</dbReference>
<organism evidence="7 8">
    <name type="scientific">Arenibacter aquaticus</name>
    <dbReference type="NCBI Taxonomy" id="2489054"/>
    <lineage>
        <taxon>Bacteria</taxon>
        <taxon>Pseudomonadati</taxon>
        <taxon>Bacteroidota</taxon>
        <taxon>Flavobacteriia</taxon>
        <taxon>Flavobacteriales</taxon>
        <taxon>Flavobacteriaceae</taxon>
        <taxon>Arenibacter</taxon>
    </lineage>
</organism>
<dbReference type="Gene3D" id="1.10.10.60">
    <property type="entry name" value="Homeodomain-like"/>
    <property type="match status" value="2"/>
</dbReference>
<comment type="caution">
    <text evidence="7">The sequence shown here is derived from an EMBL/GenBank/DDBJ whole genome shotgun (WGS) entry which is preliminary data.</text>
</comment>
<dbReference type="InterPro" id="IPR011990">
    <property type="entry name" value="TPR-like_helical_dom_sf"/>
</dbReference>
<dbReference type="SMART" id="SM00028">
    <property type="entry name" value="TPR"/>
    <property type="match status" value="4"/>
</dbReference>
<evidence type="ECO:0000256" key="2">
    <source>
        <dbReference type="ARBA" id="ARBA00022803"/>
    </source>
</evidence>
<dbReference type="GO" id="GO:0043565">
    <property type="term" value="F:sequence-specific DNA binding"/>
    <property type="evidence" value="ECO:0007669"/>
    <property type="project" value="InterPro"/>
</dbReference>
<dbReference type="PROSITE" id="PS50005">
    <property type="entry name" value="TPR"/>
    <property type="match status" value="1"/>
</dbReference>
<feature type="repeat" description="TPR" evidence="5">
    <location>
        <begin position="300"/>
        <end position="333"/>
    </location>
</feature>
<keyword evidence="3" id="KW-0805">Transcription regulation</keyword>
<dbReference type="PROSITE" id="PS01124">
    <property type="entry name" value="HTH_ARAC_FAMILY_2"/>
    <property type="match status" value="1"/>
</dbReference>
<dbReference type="InterPro" id="IPR019734">
    <property type="entry name" value="TPR_rpt"/>
</dbReference>
<dbReference type="SUPFAM" id="SSF46689">
    <property type="entry name" value="Homeodomain-like"/>
    <property type="match status" value="1"/>
</dbReference>
<feature type="domain" description="HTH araC/xylS-type" evidence="6">
    <location>
        <begin position="488"/>
        <end position="596"/>
    </location>
</feature>
<evidence type="ECO:0000256" key="4">
    <source>
        <dbReference type="ARBA" id="ARBA00023163"/>
    </source>
</evidence>
<evidence type="ECO:0000256" key="5">
    <source>
        <dbReference type="PROSITE-ProRule" id="PRU00339"/>
    </source>
</evidence>
<sequence length="600" mass="68787">MHTSFNPKSIAVLPFLNIGKEENEYFSDGITEEIINALTKVRDLKVTARTSSFYYKGKHLDARLIGNELGVETLLEGSARIVNDRVRITAQLIRTDTGFHLWSENFDRELADIFELQDEISLLIADKIRENFGHFYLQEHLIEAPTKNIEAYKLYLKGRELRMRWNSQDVKEAVHLFDQGIALDPTYADAHFEKGWCIGMLASWGYINKDEGLLEANRHIDRGLQLNPSSAMGHYAKGTISFWGYWNYKDAFEHLHRSLEINPNSSEVLDAMADSFSAMGRVDEALEQNNIALRINPLSVNLHFTKGNMVYFKKQYREAVVHFNKALSLDPHFPLALEMKAAALLLDGQSDALSEHIKHSPELERPKCCMAIYDLMHGTSIYNISEMEVEEELKLTEVLSLRAWDLYLEVFQGRRLKAMETLKKRIANRSGQLFNFRNDPFLDPLRKSKAYLDIEAAVFHDSVMPNVNPKDTHEKPVTTAFFDAVQVEEFTTAIESVMEKDKPFLDPELSLKQLAASVGLHPNKLSWLLNNHFGKNFNDFINQFRVNEFQQSALDPANKNITLLGLAYDSGFNSKTVFNTFFKKETGMTPRQWVKANKTL</sequence>
<reference evidence="7 8" key="1">
    <citation type="submission" date="2018-11" db="EMBL/GenBank/DDBJ databases">
        <title>Arenibacter aquaticus sp.nov., a marine bacterium isolated from surface seawater in the South China Sea.</title>
        <authorList>
            <person name="Guo J."/>
            <person name="Sun J."/>
        </authorList>
    </citation>
    <scope>NUCLEOTIDE SEQUENCE [LARGE SCALE GENOMIC DNA]</scope>
    <source>
        <strain evidence="7 8">GUO666</strain>
    </source>
</reference>
<dbReference type="RefSeq" id="WP_126161838.1">
    <property type="nucleotide sequence ID" value="NZ_RQPJ01000003.1"/>
</dbReference>
<keyword evidence="2 5" id="KW-0802">TPR repeat</keyword>
<keyword evidence="8" id="KW-1185">Reference proteome</keyword>
<dbReference type="SUPFAM" id="SSF48452">
    <property type="entry name" value="TPR-like"/>
    <property type="match status" value="1"/>
</dbReference>
<dbReference type="OrthoDB" id="9779074at2"/>
<accession>A0A3S0AN14</accession>
<evidence type="ECO:0000256" key="3">
    <source>
        <dbReference type="ARBA" id="ARBA00023015"/>
    </source>
</evidence>
<evidence type="ECO:0000313" key="8">
    <source>
        <dbReference type="Proteomes" id="UP000267585"/>
    </source>
</evidence>
<protein>
    <submittedName>
        <fullName evidence="7">Helix-turn-helix domain-containing protein</fullName>
    </submittedName>
</protein>
<dbReference type="AlphaFoldDB" id="A0A3S0AN14"/>
<dbReference type="Pfam" id="PF12833">
    <property type="entry name" value="HTH_18"/>
    <property type="match status" value="1"/>
</dbReference>
<dbReference type="SMART" id="SM00342">
    <property type="entry name" value="HTH_ARAC"/>
    <property type="match status" value="1"/>
</dbReference>
<dbReference type="GO" id="GO:0003700">
    <property type="term" value="F:DNA-binding transcription factor activity"/>
    <property type="evidence" value="ECO:0007669"/>
    <property type="project" value="InterPro"/>
</dbReference>
<dbReference type="Gene3D" id="1.25.40.10">
    <property type="entry name" value="Tetratricopeptide repeat domain"/>
    <property type="match status" value="2"/>
</dbReference>
<dbReference type="InterPro" id="IPR051685">
    <property type="entry name" value="Ycf3/AcsC/BcsC/TPR_MFPF"/>
</dbReference>
<dbReference type="PANTHER" id="PTHR44943:SF5">
    <property type="entry name" value="BLL7697 PROTEIN"/>
    <property type="match status" value="1"/>
</dbReference>
<dbReference type="EMBL" id="RQPJ01000003">
    <property type="protein sequence ID" value="RTE53850.1"/>
    <property type="molecule type" value="Genomic_DNA"/>
</dbReference>
<name>A0A3S0AN14_9FLAO</name>
<dbReference type="Proteomes" id="UP000267585">
    <property type="component" value="Unassembled WGS sequence"/>
</dbReference>
<dbReference type="InterPro" id="IPR009057">
    <property type="entry name" value="Homeodomain-like_sf"/>
</dbReference>